<comment type="pathway">
    <text evidence="1">Glycerolipid metabolism; triacylglycerol biosynthesis.</text>
</comment>
<evidence type="ECO:0000256" key="10">
    <source>
        <dbReference type="ARBA" id="ARBA00048109"/>
    </source>
</evidence>
<evidence type="ECO:0000256" key="8">
    <source>
        <dbReference type="ARBA" id="ARBA00023098"/>
    </source>
</evidence>
<evidence type="ECO:0000256" key="3">
    <source>
        <dbReference type="ARBA" id="ARBA00009587"/>
    </source>
</evidence>
<evidence type="ECO:0000313" key="14">
    <source>
        <dbReference type="EMBL" id="GED98616.1"/>
    </source>
</evidence>
<comment type="similarity">
    <text evidence="3">Belongs to the long-chain O-acyltransferase family.</text>
</comment>
<proteinExistence type="inferred from homology"/>
<dbReference type="PANTHER" id="PTHR31650:SF1">
    <property type="entry name" value="WAX ESTER SYNTHASE_DIACYLGLYCEROL ACYLTRANSFERASE 4-RELATED"/>
    <property type="match status" value="1"/>
</dbReference>
<gene>
    <name evidence="14" type="ORF">nbrc107697_26550</name>
    <name evidence="15" type="ORF">nbrc107697_28150</name>
    <name evidence="16" type="ORF">nbrc107697_33430</name>
</gene>
<evidence type="ECO:0000256" key="9">
    <source>
        <dbReference type="ARBA" id="ARBA00023315"/>
    </source>
</evidence>
<dbReference type="EMBL" id="BJOU01000009">
    <property type="protein sequence ID" value="GED98776.1"/>
    <property type="molecule type" value="Genomic_DNA"/>
</dbReference>
<dbReference type="AlphaFoldDB" id="A0A7I9V0A2"/>
<dbReference type="Pfam" id="PF06974">
    <property type="entry name" value="WS_DGAT_C"/>
    <property type="match status" value="1"/>
</dbReference>
<evidence type="ECO:0000256" key="11">
    <source>
        <dbReference type="SAM" id="MobiDB-lite"/>
    </source>
</evidence>
<evidence type="ECO:0000256" key="1">
    <source>
        <dbReference type="ARBA" id="ARBA00004771"/>
    </source>
</evidence>
<dbReference type="Pfam" id="PF03007">
    <property type="entry name" value="WS_DGAT_cat"/>
    <property type="match status" value="1"/>
</dbReference>
<dbReference type="EC" id="2.3.1.20" evidence="4"/>
<reference evidence="14" key="2">
    <citation type="journal article" date="2020" name="Int. J. Syst. Evol. Microbiol.">
        <title>Gordonia crocea sp. nov. and Gordonia spumicola sp. nov. isolated from sludge of a wastewater treatment plant.</title>
        <authorList>
            <person name="Tamura T."/>
            <person name="Saito S."/>
            <person name="Hamada M."/>
            <person name="Kang Y."/>
            <person name="Hoshino Y."/>
            <person name="Gonoi T."/>
            <person name="Mikami Y."/>
            <person name="Yaguchi T."/>
        </authorList>
    </citation>
    <scope>NUCLEOTIDE SEQUENCE</scope>
    <source>
        <strain evidence="14">NBRC 107697</strain>
    </source>
</reference>
<dbReference type="RefSeq" id="WP_161928044.1">
    <property type="nucleotide sequence ID" value="NZ_BJOU01000003.1"/>
</dbReference>
<feature type="domain" description="O-acyltransferase WSD1 C-terminal" evidence="13">
    <location>
        <begin position="306"/>
        <end position="451"/>
    </location>
</feature>
<dbReference type="UniPathway" id="UPA00282"/>
<evidence type="ECO:0000256" key="6">
    <source>
        <dbReference type="ARBA" id="ARBA00022679"/>
    </source>
</evidence>
<dbReference type="GO" id="GO:0051701">
    <property type="term" value="P:biological process involved in interaction with host"/>
    <property type="evidence" value="ECO:0007669"/>
    <property type="project" value="TreeGrafter"/>
</dbReference>
<name>A0A7I9V0A2_9ACTN</name>
<dbReference type="InterPro" id="IPR009721">
    <property type="entry name" value="O-acyltransferase_WSD1_C"/>
</dbReference>
<feature type="region of interest" description="Disordered" evidence="11">
    <location>
        <begin position="462"/>
        <end position="486"/>
    </location>
</feature>
<accession>A0A7I9V0A2</accession>
<protein>
    <recommendedName>
        <fullName evidence="4">diacylglycerol O-acyltransferase</fullName>
        <ecNumber evidence="4">2.3.1.20</ecNumber>
    </recommendedName>
</protein>
<comment type="caution">
    <text evidence="14">The sequence shown here is derived from an EMBL/GenBank/DDBJ whole genome shotgun (WGS) entry which is preliminary data.</text>
</comment>
<dbReference type="GO" id="GO:0004144">
    <property type="term" value="F:diacylglycerol O-acyltransferase activity"/>
    <property type="evidence" value="ECO:0007669"/>
    <property type="project" value="UniProtKB-EC"/>
</dbReference>
<dbReference type="EMBL" id="BJOU01000018">
    <property type="protein sequence ID" value="GED99304.1"/>
    <property type="molecule type" value="Genomic_DNA"/>
</dbReference>
<dbReference type="Proteomes" id="UP000444980">
    <property type="component" value="Unassembled WGS sequence"/>
</dbReference>
<evidence type="ECO:0000313" key="15">
    <source>
        <dbReference type="EMBL" id="GED98776.1"/>
    </source>
</evidence>
<dbReference type="EMBL" id="BJOU01000003">
    <property type="protein sequence ID" value="GED98616.1"/>
    <property type="molecule type" value="Genomic_DNA"/>
</dbReference>
<dbReference type="GO" id="GO:0006071">
    <property type="term" value="P:glycerol metabolic process"/>
    <property type="evidence" value="ECO:0007669"/>
    <property type="project" value="UniProtKB-KW"/>
</dbReference>
<keyword evidence="5" id="KW-0444">Lipid biosynthesis</keyword>
<dbReference type="InterPro" id="IPR045034">
    <property type="entry name" value="O-acyltransferase_WSD1-like"/>
</dbReference>
<evidence type="ECO:0000256" key="4">
    <source>
        <dbReference type="ARBA" id="ARBA00013244"/>
    </source>
</evidence>
<dbReference type="GO" id="GO:0001666">
    <property type="term" value="P:response to hypoxia"/>
    <property type="evidence" value="ECO:0007669"/>
    <property type="project" value="TreeGrafter"/>
</dbReference>
<keyword evidence="8" id="KW-0443">Lipid metabolism</keyword>
<dbReference type="SUPFAM" id="SSF52777">
    <property type="entry name" value="CoA-dependent acyltransferases"/>
    <property type="match status" value="1"/>
</dbReference>
<evidence type="ECO:0000256" key="2">
    <source>
        <dbReference type="ARBA" id="ARBA00005189"/>
    </source>
</evidence>
<dbReference type="GO" id="GO:0071731">
    <property type="term" value="P:response to nitric oxide"/>
    <property type="evidence" value="ECO:0007669"/>
    <property type="project" value="TreeGrafter"/>
</dbReference>
<dbReference type="GO" id="GO:0019432">
    <property type="term" value="P:triglyceride biosynthetic process"/>
    <property type="evidence" value="ECO:0007669"/>
    <property type="project" value="UniProtKB-UniPathway"/>
</dbReference>
<evidence type="ECO:0000256" key="7">
    <source>
        <dbReference type="ARBA" id="ARBA00022798"/>
    </source>
</evidence>
<dbReference type="GO" id="GO:0005886">
    <property type="term" value="C:plasma membrane"/>
    <property type="evidence" value="ECO:0007669"/>
    <property type="project" value="TreeGrafter"/>
</dbReference>
<dbReference type="OrthoDB" id="4660693at2"/>
<keyword evidence="17" id="KW-1185">Reference proteome</keyword>
<dbReference type="InterPro" id="IPR023213">
    <property type="entry name" value="CAT-like_dom_sf"/>
</dbReference>
<evidence type="ECO:0000259" key="13">
    <source>
        <dbReference type="Pfam" id="PF06974"/>
    </source>
</evidence>
<keyword evidence="7" id="KW-0319">Glycerol metabolism</keyword>
<dbReference type="PANTHER" id="PTHR31650">
    <property type="entry name" value="O-ACYLTRANSFERASE (WSD1-LIKE) FAMILY PROTEIN"/>
    <property type="match status" value="1"/>
</dbReference>
<evidence type="ECO:0000256" key="5">
    <source>
        <dbReference type="ARBA" id="ARBA00022516"/>
    </source>
</evidence>
<reference evidence="17" key="1">
    <citation type="submission" date="2019-06" db="EMBL/GenBank/DDBJ databases">
        <title>Gordonia isolated from sludge of a wastewater treatment plant.</title>
        <authorList>
            <person name="Tamura T."/>
            <person name="Aoyama K."/>
            <person name="Kang Y."/>
            <person name="Saito S."/>
            <person name="Akiyama N."/>
            <person name="Yazawa K."/>
            <person name="Gonoi T."/>
            <person name="Mikami Y."/>
        </authorList>
    </citation>
    <scope>NUCLEOTIDE SEQUENCE [LARGE SCALE GENOMIC DNA]</scope>
    <source>
        <strain evidence="17">NBRC 107697</strain>
    </source>
</reference>
<evidence type="ECO:0000259" key="12">
    <source>
        <dbReference type="Pfam" id="PF03007"/>
    </source>
</evidence>
<comment type="pathway">
    <text evidence="2">Lipid metabolism.</text>
</comment>
<evidence type="ECO:0000313" key="17">
    <source>
        <dbReference type="Proteomes" id="UP000444980"/>
    </source>
</evidence>
<sequence length="486" mass="52293">MTGLQRLSGNDALMLNMENPTTPMHTLKVAIVDPSRRGRPITLDELVDVLPHYLGHFPRATQRVEAASATYSARPFWVADENFDVSAHLDERTAAAPGDRRALDTILTELSVEQLDRSRPLWALTLVNGLADGQQAIVVRVHHAVADGLAALNTFMTATAERGGTVAPAPVGDIEAVQREELLRTARAESKKLFREVPKATGRLVKGIVTSRRFENRHLVPKPMESSRNSFSAPSGGERRCASASLPLAQFQQIAVATGTTVNGALHGVIAGAKRAEMIARSEDLRSPAVTVFGVAADMASTRTAGNEISTALAYLRTDIADPVQRLTATAQSCAAAVTKRRSIGFELTDQIAVYTGRTGPVFRKLAAPVTPRVVNNITTANLPGPRETRWVGDIEVVDWISFALAIAPADVNLTAYSYAGRISMGLITTPESMPDPEGFLDRVRESLHEVRTALVERGMLAAQDADQSAAKPPTNPAAKPPKRVE</sequence>
<keyword evidence="6 14" id="KW-0808">Transferase</keyword>
<organism evidence="14 17">
    <name type="scientific">Gordonia crocea</name>
    <dbReference type="NCBI Taxonomy" id="589162"/>
    <lineage>
        <taxon>Bacteria</taxon>
        <taxon>Bacillati</taxon>
        <taxon>Actinomycetota</taxon>
        <taxon>Actinomycetes</taxon>
        <taxon>Mycobacteriales</taxon>
        <taxon>Gordoniaceae</taxon>
        <taxon>Gordonia</taxon>
    </lineage>
</organism>
<feature type="domain" description="O-acyltransferase WSD1-like N-terminal" evidence="12">
    <location>
        <begin position="7"/>
        <end position="264"/>
    </location>
</feature>
<keyword evidence="9 14" id="KW-0012">Acyltransferase</keyword>
<dbReference type="InterPro" id="IPR004255">
    <property type="entry name" value="O-acyltransferase_WSD1_N"/>
</dbReference>
<dbReference type="Gene3D" id="3.30.559.10">
    <property type="entry name" value="Chloramphenicol acetyltransferase-like domain"/>
    <property type="match status" value="1"/>
</dbReference>
<comment type="catalytic activity">
    <reaction evidence="10">
        <text>an acyl-CoA + a 1,2-diacyl-sn-glycerol = a triacyl-sn-glycerol + CoA</text>
        <dbReference type="Rhea" id="RHEA:10868"/>
        <dbReference type="ChEBI" id="CHEBI:17815"/>
        <dbReference type="ChEBI" id="CHEBI:57287"/>
        <dbReference type="ChEBI" id="CHEBI:58342"/>
        <dbReference type="ChEBI" id="CHEBI:64615"/>
        <dbReference type="EC" id="2.3.1.20"/>
    </reaction>
</comment>
<evidence type="ECO:0000313" key="16">
    <source>
        <dbReference type="EMBL" id="GED99304.1"/>
    </source>
</evidence>